<evidence type="ECO:0000256" key="1">
    <source>
        <dbReference type="SAM" id="MobiDB-lite"/>
    </source>
</evidence>
<sequence length="93" mass="10467">MLSLRLQGNGSVPNTPTTNQLATPGQRCFSDSGKDAKQSQQIFLEFRKKCAWRSEHETKICANFHKKAACVLASLLMKACKNNKNPRWILSED</sequence>
<accession>A0AAN8T9Y3</accession>
<comment type="caution">
    <text evidence="2">The sequence shown here is derived from an EMBL/GenBank/DDBJ whole genome shotgun (WGS) entry which is preliminary data.</text>
</comment>
<proteinExistence type="predicted"/>
<feature type="compositionally biased region" description="Polar residues" evidence="1">
    <location>
        <begin position="1"/>
        <end position="23"/>
    </location>
</feature>
<organism evidence="2 3">
    <name type="scientific">Solanum bulbocastanum</name>
    <name type="common">Wild potato</name>
    <dbReference type="NCBI Taxonomy" id="147425"/>
    <lineage>
        <taxon>Eukaryota</taxon>
        <taxon>Viridiplantae</taxon>
        <taxon>Streptophyta</taxon>
        <taxon>Embryophyta</taxon>
        <taxon>Tracheophyta</taxon>
        <taxon>Spermatophyta</taxon>
        <taxon>Magnoliopsida</taxon>
        <taxon>eudicotyledons</taxon>
        <taxon>Gunneridae</taxon>
        <taxon>Pentapetalae</taxon>
        <taxon>asterids</taxon>
        <taxon>lamiids</taxon>
        <taxon>Solanales</taxon>
        <taxon>Solanaceae</taxon>
        <taxon>Solanoideae</taxon>
        <taxon>Solaneae</taxon>
        <taxon>Solanum</taxon>
    </lineage>
</organism>
<protein>
    <submittedName>
        <fullName evidence="2">Uncharacterized protein</fullName>
    </submittedName>
</protein>
<gene>
    <name evidence="2" type="ORF">RDI58_017674</name>
</gene>
<evidence type="ECO:0000313" key="2">
    <source>
        <dbReference type="EMBL" id="KAK6784220.1"/>
    </source>
</evidence>
<evidence type="ECO:0000313" key="3">
    <source>
        <dbReference type="Proteomes" id="UP001371456"/>
    </source>
</evidence>
<name>A0AAN8T9Y3_SOLBU</name>
<dbReference type="EMBL" id="JBANQN010000007">
    <property type="protein sequence ID" value="KAK6784220.1"/>
    <property type="molecule type" value="Genomic_DNA"/>
</dbReference>
<keyword evidence="3" id="KW-1185">Reference proteome</keyword>
<feature type="region of interest" description="Disordered" evidence="1">
    <location>
        <begin position="1"/>
        <end position="34"/>
    </location>
</feature>
<reference evidence="2 3" key="1">
    <citation type="submission" date="2024-02" db="EMBL/GenBank/DDBJ databases">
        <title>de novo genome assembly of Solanum bulbocastanum strain 11H21.</title>
        <authorList>
            <person name="Hosaka A.J."/>
        </authorList>
    </citation>
    <scope>NUCLEOTIDE SEQUENCE [LARGE SCALE GENOMIC DNA]</scope>
    <source>
        <tissue evidence="2">Young leaves</tissue>
    </source>
</reference>
<dbReference type="AlphaFoldDB" id="A0AAN8T9Y3"/>
<dbReference type="Proteomes" id="UP001371456">
    <property type="component" value="Unassembled WGS sequence"/>
</dbReference>